<dbReference type="InterPro" id="IPR000944">
    <property type="entry name" value="Tscrpt_reg_Rrf2"/>
</dbReference>
<dbReference type="KEGG" id="aagg:ETAA8_38090"/>
<dbReference type="InterPro" id="IPR030489">
    <property type="entry name" value="TR_Rrf2-type_CS"/>
</dbReference>
<proteinExistence type="predicted"/>
<sequence>MIVSAKTEYACIAVLELATRHDSGEPVRIREIADSHGIPSRFLVQILLQLKSAGLVNSTRGAAGGYQLARDPSEISLGDVMSVVDSQSGTIRSFAEHPSATAKILLHRWQDVARQERDMLSDISFADLVQQLKEQGEGMYYI</sequence>
<name>A0A517YEP2_9BACT</name>
<protein>
    <submittedName>
        <fullName evidence="2">HTH-type transcriptional regulator IscR</fullName>
    </submittedName>
</protein>
<dbReference type="AlphaFoldDB" id="A0A517YEP2"/>
<dbReference type="PROSITE" id="PS51197">
    <property type="entry name" value="HTH_RRF2_2"/>
    <property type="match status" value="1"/>
</dbReference>
<dbReference type="Pfam" id="PF02082">
    <property type="entry name" value="Rrf2"/>
    <property type="match status" value="1"/>
</dbReference>
<dbReference type="SUPFAM" id="SSF46785">
    <property type="entry name" value="Winged helix' DNA-binding domain"/>
    <property type="match status" value="1"/>
</dbReference>
<dbReference type="PANTHER" id="PTHR33221">
    <property type="entry name" value="WINGED HELIX-TURN-HELIX TRANSCRIPTIONAL REGULATOR, RRF2 FAMILY"/>
    <property type="match status" value="1"/>
</dbReference>
<dbReference type="EMBL" id="CP036274">
    <property type="protein sequence ID" value="QDU28704.1"/>
    <property type="molecule type" value="Genomic_DNA"/>
</dbReference>
<accession>A0A517YEP2</accession>
<dbReference type="InterPro" id="IPR036388">
    <property type="entry name" value="WH-like_DNA-bd_sf"/>
</dbReference>
<organism evidence="2 3">
    <name type="scientific">Anatilimnocola aggregata</name>
    <dbReference type="NCBI Taxonomy" id="2528021"/>
    <lineage>
        <taxon>Bacteria</taxon>
        <taxon>Pseudomonadati</taxon>
        <taxon>Planctomycetota</taxon>
        <taxon>Planctomycetia</taxon>
        <taxon>Pirellulales</taxon>
        <taxon>Pirellulaceae</taxon>
        <taxon>Anatilimnocola</taxon>
    </lineage>
</organism>
<evidence type="ECO:0000256" key="1">
    <source>
        <dbReference type="ARBA" id="ARBA00023125"/>
    </source>
</evidence>
<dbReference type="GO" id="GO:0003700">
    <property type="term" value="F:DNA-binding transcription factor activity"/>
    <property type="evidence" value="ECO:0007669"/>
    <property type="project" value="TreeGrafter"/>
</dbReference>
<evidence type="ECO:0000313" key="3">
    <source>
        <dbReference type="Proteomes" id="UP000315017"/>
    </source>
</evidence>
<reference evidence="2 3" key="1">
    <citation type="submission" date="2019-02" db="EMBL/GenBank/DDBJ databases">
        <title>Deep-cultivation of Planctomycetes and their phenomic and genomic characterization uncovers novel biology.</title>
        <authorList>
            <person name="Wiegand S."/>
            <person name="Jogler M."/>
            <person name="Boedeker C."/>
            <person name="Pinto D."/>
            <person name="Vollmers J."/>
            <person name="Rivas-Marin E."/>
            <person name="Kohn T."/>
            <person name="Peeters S.H."/>
            <person name="Heuer A."/>
            <person name="Rast P."/>
            <person name="Oberbeckmann S."/>
            <person name="Bunk B."/>
            <person name="Jeske O."/>
            <person name="Meyerdierks A."/>
            <person name="Storesund J.E."/>
            <person name="Kallscheuer N."/>
            <person name="Luecker S."/>
            <person name="Lage O.M."/>
            <person name="Pohl T."/>
            <person name="Merkel B.J."/>
            <person name="Hornburger P."/>
            <person name="Mueller R.-W."/>
            <person name="Bruemmer F."/>
            <person name="Labrenz M."/>
            <person name="Spormann A.M."/>
            <person name="Op den Camp H."/>
            <person name="Overmann J."/>
            <person name="Amann R."/>
            <person name="Jetten M.S.M."/>
            <person name="Mascher T."/>
            <person name="Medema M.H."/>
            <person name="Devos D.P."/>
            <person name="Kaster A.-K."/>
            <person name="Ovreas L."/>
            <person name="Rohde M."/>
            <person name="Galperin M.Y."/>
            <person name="Jogler C."/>
        </authorList>
    </citation>
    <scope>NUCLEOTIDE SEQUENCE [LARGE SCALE GENOMIC DNA]</scope>
    <source>
        <strain evidence="2 3">ETA_A8</strain>
    </source>
</reference>
<evidence type="ECO:0000313" key="2">
    <source>
        <dbReference type="EMBL" id="QDU28704.1"/>
    </source>
</evidence>
<dbReference type="InterPro" id="IPR036390">
    <property type="entry name" value="WH_DNA-bd_sf"/>
</dbReference>
<dbReference type="PROSITE" id="PS01332">
    <property type="entry name" value="HTH_RRF2_1"/>
    <property type="match status" value="1"/>
</dbReference>
<dbReference type="NCBIfam" id="TIGR00738">
    <property type="entry name" value="rrf2_super"/>
    <property type="match status" value="1"/>
</dbReference>
<keyword evidence="3" id="KW-1185">Reference proteome</keyword>
<dbReference type="GO" id="GO:0005829">
    <property type="term" value="C:cytosol"/>
    <property type="evidence" value="ECO:0007669"/>
    <property type="project" value="TreeGrafter"/>
</dbReference>
<dbReference type="GO" id="GO:0003677">
    <property type="term" value="F:DNA binding"/>
    <property type="evidence" value="ECO:0007669"/>
    <property type="project" value="UniProtKB-KW"/>
</dbReference>
<dbReference type="PANTHER" id="PTHR33221:SF5">
    <property type="entry name" value="HTH-TYPE TRANSCRIPTIONAL REGULATOR ISCR"/>
    <property type="match status" value="1"/>
</dbReference>
<keyword evidence="1" id="KW-0238">DNA-binding</keyword>
<dbReference type="Gene3D" id="1.10.10.10">
    <property type="entry name" value="Winged helix-like DNA-binding domain superfamily/Winged helix DNA-binding domain"/>
    <property type="match status" value="1"/>
</dbReference>
<gene>
    <name evidence="2" type="primary">iscR</name>
    <name evidence="2" type="ORF">ETAA8_38090</name>
</gene>
<dbReference type="Proteomes" id="UP000315017">
    <property type="component" value="Chromosome"/>
</dbReference>